<dbReference type="OrthoDB" id="294251at2759"/>
<dbReference type="InterPro" id="IPR050302">
    <property type="entry name" value="Rab_GAP_TBC_domain"/>
</dbReference>
<feature type="domain" description="Rab-GAP TBC" evidence="2">
    <location>
        <begin position="918"/>
        <end position="1311"/>
    </location>
</feature>
<dbReference type="Gene3D" id="1.10.472.80">
    <property type="entry name" value="Ypt/Rab-GAP domain of gyp1p, domain 3"/>
    <property type="match status" value="1"/>
</dbReference>
<evidence type="ECO:0000313" key="4">
    <source>
        <dbReference type="Proteomes" id="UP000001460"/>
    </source>
</evidence>
<gene>
    <name evidence="3" type="ORF">CMU_036730</name>
</gene>
<dbReference type="GO" id="GO:0031267">
    <property type="term" value="F:small GTPase binding"/>
    <property type="evidence" value="ECO:0007669"/>
    <property type="project" value="TreeGrafter"/>
</dbReference>
<dbReference type="RefSeq" id="XP_002141848.1">
    <property type="nucleotide sequence ID" value="XM_002141812.1"/>
</dbReference>
<evidence type="ECO:0000259" key="2">
    <source>
        <dbReference type="PROSITE" id="PS50086"/>
    </source>
</evidence>
<dbReference type="PANTHER" id="PTHR47219">
    <property type="entry name" value="RAB GTPASE-ACTIVATING PROTEIN 1-LIKE"/>
    <property type="match status" value="1"/>
</dbReference>
<evidence type="ECO:0000313" key="3">
    <source>
        <dbReference type="EMBL" id="EEA07499.1"/>
    </source>
</evidence>
<dbReference type="VEuPathDB" id="CryptoDB:CMU_036730"/>
<protein>
    <submittedName>
        <fullName evidence="3">TBC domain-containing protein</fullName>
    </submittedName>
</protein>
<dbReference type="GeneID" id="6996967"/>
<accession>B6AH08</accession>
<dbReference type="PROSITE" id="PS50086">
    <property type="entry name" value="TBC_RABGAP"/>
    <property type="match status" value="1"/>
</dbReference>
<proteinExistence type="predicted"/>
<organism evidence="3 4">
    <name type="scientific">Cryptosporidium muris (strain RN66)</name>
    <dbReference type="NCBI Taxonomy" id="441375"/>
    <lineage>
        <taxon>Eukaryota</taxon>
        <taxon>Sar</taxon>
        <taxon>Alveolata</taxon>
        <taxon>Apicomplexa</taxon>
        <taxon>Conoidasida</taxon>
        <taxon>Coccidia</taxon>
        <taxon>Eucoccidiorida</taxon>
        <taxon>Eimeriorina</taxon>
        <taxon>Cryptosporidiidae</taxon>
        <taxon>Cryptosporidium</taxon>
    </lineage>
</organism>
<keyword evidence="4" id="KW-1185">Reference proteome</keyword>
<feature type="region of interest" description="Disordered" evidence="1">
    <location>
        <begin position="1411"/>
        <end position="1433"/>
    </location>
</feature>
<dbReference type="PANTHER" id="PTHR47219:SF20">
    <property type="entry name" value="TBC1 DOMAIN FAMILY MEMBER 2B"/>
    <property type="match status" value="1"/>
</dbReference>
<dbReference type="SMART" id="SM00164">
    <property type="entry name" value="TBC"/>
    <property type="match status" value="1"/>
</dbReference>
<dbReference type="Pfam" id="PF00566">
    <property type="entry name" value="RabGAP-TBC"/>
    <property type="match status" value="1"/>
</dbReference>
<dbReference type="SUPFAM" id="SSF47923">
    <property type="entry name" value="Ypt/Rab-GAP domain of gyp1p"/>
    <property type="match status" value="1"/>
</dbReference>
<name>B6AH08_CRYMR</name>
<sequence>MTVDDSWSETQINEIQCGRSKLENVLELPQRIKGFQTSVESDANTTIVVDNFGLINVQSPFSRVYYDNITRENLNANLYSTLGDILEAWYHLSTQTNLQNMAILMKKVNIYIGRQGMCNLLPVSIQFQRFLTGYDNPKIVHLHFTYLNSCLALSSGPISFSSLITLVFGSQDSSISHELYSLSIHDIQPLLLMLSSHYLSINWNFVYESIPGLSRIQKNYINSSQIHKNQENFNSTELYSLHTPKYSIHLSSYWILRDCIFLVFAQIYQNSVKNFYDDFSKTLCSLFKDLTHQKTLLLVGPKLSHLPNTNKCLYPEEQCCITSTIPILEVFIQFLKLSLDSNSFIKLILARLLGTQAEEETEETKLNKFSRNTRNLHSLGRYQISVLNILQQVPSFNDCINFLTRGNEFLLVYPLPSLLRRFRYYIRNRKKLRLEKENIHTNSMNQSIQEDLLRGYFPRVMLRLSLDKANLVWEFVSDQTHRNSNILDTNKSSKGSRWSDIWSKIARRRLVKHKIPMGNITFSYIGYPVFPDNLPLPSPFSSSSCFCCSRNKLDETTLFFRTMTIRSKDTTFRFLSTDIPTLCLKFWIATIEQLSLYEKVKKSVELKLSCKGPLESSKKDWNNRILENKQIETYSIFNRTYSNSNADLTHNLNINRLTFEQNRDDFEVLANIDNEKLSKSKNSRDSLSYTSTLQDTQSNLNDLTSNFTNLQEKKRKSLAFSLDSNANSIDREHLACHNIRNSSEYSKFLDEVQNWSNLLSTSQVIQRWYEDILPNWGAHWNCGSIPVSIQDKSTHLQSTNRIKYYQTYFKYFVKRYVKISTGEISIDHLMQWFFGLHWLNQNTNLHTFGVRSKTMGLKTLSNWKAQMSDNHHASNSWHYFLYNTIGNMYPLYSLPIVDRGVRFDAPNSLLLINLWNIGIPWNLRHKIWPIALNDYRKITPELFYIWHLEAIFNLKDAKGDNRIASILMRYAVEIHNIFYKHYDEETWYSTSSFAWLFCKTCGFGQHWDGILECDDQINTNTLIESEEYFISRDFVSVVGLNTENRNSVELGNKNFFKDVDTQTSRVDNSKIFPGTHFISTNAPTPSGPSIGFSSLETLTLTRFIQSHGTPRMSNLETSITNSTDADVKVHSFLDENPLKQTCTIAKGILDILGALLAHSPNLGFQPNLIKYIAILFIYMDTPNVFKCILNLMGSNSYLIGSQSIYCHSNEQENTSKNPQPYVENLSTNADYIHTYKSMSCFTSRTDTEWLLICHTFQSCVYVTFPQLYQHLIYTLDIPFESFVITWFRSIFMDILPLSTVLVVWDNFLLFGLPFLFQTGLTILKVNQAEILRCSNSLHALHALLCVSKDRFKINPQVFVEALNQVRRICDISYILSIISQFNLLEQKRWILKTQQAIKSYLVNSGLYGTSTPSTPRQKNTFKTSNNETINLNT</sequence>
<dbReference type="EMBL" id="DS989733">
    <property type="protein sequence ID" value="EEA07499.1"/>
    <property type="molecule type" value="Genomic_DNA"/>
</dbReference>
<dbReference type="InterPro" id="IPR000195">
    <property type="entry name" value="Rab-GAP-TBC_dom"/>
</dbReference>
<dbReference type="STRING" id="441375.B6AH08"/>
<reference evidence="3" key="1">
    <citation type="submission" date="2008-06" db="EMBL/GenBank/DDBJ databases">
        <authorList>
            <person name="Lorenzi H."/>
            <person name="Inman J."/>
            <person name="Miller J."/>
            <person name="Schobel S."/>
            <person name="Amedeo P."/>
            <person name="Caler E.V."/>
            <person name="da Silva J."/>
        </authorList>
    </citation>
    <scope>NUCLEOTIDE SEQUENCE [LARGE SCALE GENOMIC DNA]</scope>
    <source>
        <strain evidence="3">RN66</strain>
    </source>
</reference>
<dbReference type="OMA" id="RICDISY"/>
<dbReference type="GO" id="GO:0005096">
    <property type="term" value="F:GTPase activator activity"/>
    <property type="evidence" value="ECO:0007669"/>
    <property type="project" value="TreeGrafter"/>
</dbReference>
<evidence type="ECO:0000256" key="1">
    <source>
        <dbReference type="SAM" id="MobiDB-lite"/>
    </source>
</evidence>
<dbReference type="InterPro" id="IPR035969">
    <property type="entry name" value="Rab-GAP_TBC_sf"/>
</dbReference>
<dbReference type="Proteomes" id="UP000001460">
    <property type="component" value="Unassembled WGS sequence"/>
</dbReference>